<dbReference type="Proteomes" id="UP000625527">
    <property type="component" value="Unassembled WGS sequence"/>
</dbReference>
<dbReference type="InterPro" id="IPR009057">
    <property type="entry name" value="Homeodomain-like_sf"/>
</dbReference>
<evidence type="ECO:0000256" key="2">
    <source>
        <dbReference type="ARBA" id="ARBA00023125"/>
    </source>
</evidence>
<keyword evidence="3" id="KW-0804">Transcription</keyword>
<sequence>MGEREEVRQRIVDAATRLLESEGRDAVTTRAVSAAAGVQPPTIYRLFTDMRGLLDAVAESGFDDYLRRKHEQRLTDDPVADLHAGWDLHVRFGLDYPAHYLLMYGQADAGHRPPAVQEAMARLRMLVERIAAAGQLTAGVDTVITMVHAACVGITLSLIASPPTERDLERSRRLREATIGAVTGRPPVETPDLARLAIGLKAVLDDSDGVLSPGERALLDELLDRLADSDSPGRIDGLNRPRSARLNRLTEPTAIPLAEPTG</sequence>
<dbReference type="PROSITE" id="PS50977">
    <property type="entry name" value="HTH_TETR_2"/>
    <property type="match status" value="1"/>
</dbReference>
<dbReference type="InterPro" id="IPR036271">
    <property type="entry name" value="Tet_transcr_reg_TetR-rel_C_sf"/>
</dbReference>
<evidence type="ECO:0000256" key="3">
    <source>
        <dbReference type="ARBA" id="ARBA00023163"/>
    </source>
</evidence>
<dbReference type="EMBL" id="JADAQT010000106">
    <property type="protein sequence ID" value="MBE1877985.1"/>
    <property type="molecule type" value="Genomic_DNA"/>
</dbReference>
<dbReference type="RefSeq" id="WP_192864526.1">
    <property type="nucleotide sequence ID" value="NZ_JADAQT010000106.1"/>
</dbReference>
<accession>A0ABR9N2V5</accession>
<dbReference type="PRINTS" id="PR00455">
    <property type="entry name" value="HTHTETR"/>
</dbReference>
<keyword evidence="2 4" id="KW-0238">DNA-binding</keyword>
<reference evidence="6 7" key="1">
    <citation type="submission" date="2020-10" db="EMBL/GenBank/DDBJ databases">
        <title>Myceligenerans pegani sp. nov., an endophytic actinomycete isolated from Peganum harmala L. in Xinjiang, China.</title>
        <authorList>
            <person name="Xin L."/>
        </authorList>
    </citation>
    <scope>NUCLEOTIDE SEQUENCE [LARGE SCALE GENOMIC DNA]</scope>
    <source>
        <strain evidence="6 7">TRM65318</strain>
    </source>
</reference>
<name>A0ABR9N2V5_9MICO</name>
<protein>
    <submittedName>
        <fullName evidence="6">TetR/AcrR family transcriptional regulator</fullName>
    </submittedName>
</protein>
<proteinExistence type="predicted"/>
<dbReference type="Pfam" id="PF00440">
    <property type="entry name" value="TetR_N"/>
    <property type="match status" value="1"/>
</dbReference>
<dbReference type="InterPro" id="IPR001647">
    <property type="entry name" value="HTH_TetR"/>
</dbReference>
<feature type="domain" description="HTH tetR-type" evidence="5">
    <location>
        <begin position="5"/>
        <end position="65"/>
    </location>
</feature>
<gene>
    <name evidence="6" type="ORF">IHE71_20035</name>
</gene>
<evidence type="ECO:0000259" key="5">
    <source>
        <dbReference type="PROSITE" id="PS50977"/>
    </source>
</evidence>
<keyword evidence="1" id="KW-0805">Transcription regulation</keyword>
<keyword evidence="7" id="KW-1185">Reference proteome</keyword>
<organism evidence="6 7">
    <name type="scientific">Myceligenerans pegani</name>
    <dbReference type="NCBI Taxonomy" id="2776917"/>
    <lineage>
        <taxon>Bacteria</taxon>
        <taxon>Bacillati</taxon>
        <taxon>Actinomycetota</taxon>
        <taxon>Actinomycetes</taxon>
        <taxon>Micrococcales</taxon>
        <taxon>Promicromonosporaceae</taxon>
        <taxon>Myceligenerans</taxon>
    </lineage>
</organism>
<evidence type="ECO:0000313" key="6">
    <source>
        <dbReference type="EMBL" id="MBE1877985.1"/>
    </source>
</evidence>
<dbReference type="PANTHER" id="PTHR30055:SF234">
    <property type="entry name" value="HTH-TYPE TRANSCRIPTIONAL REGULATOR BETI"/>
    <property type="match status" value="1"/>
</dbReference>
<dbReference type="SUPFAM" id="SSF46689">
    <property type="entry name" value="Homeodomain-like"/>
    <property type="match status" value="1"/>
</dbReference>
<evidence type="ECO:0000313" key="7">
    <source>
        <dbReference type="Proteomes" id="UP000625527"/>
    </source>
</evidence>
<dbReference type="InterPro" id="IPR050109">
    <property type="entry name" value="HTH-type_TetR-like_transc_reg"/>
</dbReference>
<comment type="caution">
    <text evidence="6">The sequence shown here is derived from an EMBL/GenBank/DDBJ whole genome shotgun (WGS) entry which is preliminary data.</text>
</comment>
<dbReference type="SUPFAM" id="SSF48498">
    <property type="entry name" value="Tetracyclin repressor-like, C-terminal domain"/>
    <property type="match status" value="1"/>
</dbReference>
<feature type="DNA-binding region" description="H-T-H motif" evidence="4">
    <location>
        <begin position="28"/>
        <end position="47"/>
    </location>
</feature>
<dbReference type="PANTHER" id="PTHR30055">
    <property type="entry name" value="HTH-TYPE TRANSCRIPTIONAL REGULATOR RUTR"/>
    <property type="match status" value="1"/>
</dbReference>
<evidence type="ECO:0000256" key="1">
    <source>
        <dbReference type="ARBA" id="ARBA00023015"/>
    </source>
</evidence>
<dbReference type="Gene3D" id="1.10.357.10">
    <property type="entry name" value="Tetracycline Repressor, domain 2"/>
    <property type="match status" value="1"/>
</dbReference>
<evidence type="ECO:0000256" key="4">
    <source>
        <dbReference type="PROSITE-ProRule" id="PRU00335"/>
    </source>
</evidence>